<sequence length="147" mass="16777">MAIEHWSISISNLPRVVHDDDLRGEAGNFLGRIILAVGSKLATFQILNSNILHIEPNIVTRESRLEHFLLHLNRLNFSGETRRTKGHNHTWLKDTSFNTTDWDSSNATNLVDLLKGKTEWLVRGPFGLLHHVQSLKEGRTLVPVKVW</sequence>
<evidence type="ECO:0000313" key="2">
    <source>
        <dbReference type="Proteomes" id="UP001054252"/>
    </source>
</evidence>
<accession>A0AAV5KZ01</accession>
<evidence type="ECO:0000313" key="1">
    <source>
        <dbReference type="EMBL" id="GKV30179.1"/>
    </source>
</evidence>
<dbReference type="Proteomes" id="UP001054252">
    <property type="component" value="Unassembled WGS sequence"/>
</dbReference>
<organism evidence="1 2">
    <name type="scientific">Rubroshorea leprosula</name>
    <dbReference type="NCBI Taxonomy" id="152421"/>
    <lineage>
        <taxon>Eukaryota</taxon>
        <taxon>Viridiplantae</taxon>
        <taxon>Streptophyta</taxon>
        <taxon>Embryophyta</taxon>
        <taxon>Tracheophyta</taxon>
        <taxon>Spermatophyta</taxon>
        <taxon>Magnoliopsida</taxon>
        <taxon>eudicotyledons</taxon>
        <taxon>Gunneridae</taxon>
        <taxon>Pentapetalae</taxon>
        <taxon>rosids</taxon>
        <taxon>malvids</taxon>
        <taxon>Malvales</taxon>
        <taxon>Dipterocarpaceae</taxon>
        <taxon>Rubroshorea</taxon>
    </lineage>
</organism>
<keyword evidence="2" id="KW-1185">Reference proteome</keyword>
<comment type="caution">
    <text evidence="1">The sequence shown here is derived from an EMBL/GenBank/DDBJ whole genome shotgun (WGS) entry which is preliminary data.</text>
</comment>
<proteinExistence type="predicted"/>
<protein>
    <submittedName>
        <fullName evidence="1">Uncharacterized protein</fullName>
    </submittedName>
</protein>
<dbReference type="AlphaFoldDB" id="A0AAV5KZ01"/>
<dbReference type="EMBL" id="BPVZ01000085">
    <property type="protein sequence ID" value="GKV30179.1"/>
    <property type="molecule type" value="Genomic_DNA"/>
</dbReference>
<reference evidence="1 2" key="1">
    <citation type="journal article" date="2021" name="Commun. Biol.">
        <title>The genome of Shorea leprosula (Dipterocarpaceae) highlights the ecological relevance of drought in aseasonal tropical rainforests.</title>
        <authorList>
            <person name="Ng K.K.S."/>
            <person name="Kobayashi M.J."/>
            <person name="Fawcett J.A."/>
            <person name="Hatakeyama M."/>
            <person name="Paape T."/>
            <person name="Ng C.H."/>
            <person name="Ang C.C."/>
            <person name="Tnah L.H."/>
            <person name="Lee C.T."/>
            <person name="Nishiyama T."/>
            <person name="Sese J."/>
            <person name="O'Brien M.J."/>
            <person name="Copetti D."/>
            <person name="Mohd Noor M.I."/>
            <person name="Ong R.C."/>
            <person name="Putra M."/>
            <person name="Sireger I.Z."/>
            <person name="Indrioko S."/>
            <person name="Kosugi Y."/>
            <person name="Izuno A."/>
            <person name="Isagi Y."/>
            <person name="Lee S.L."/>
            <person name="Shimizu K.K."/>
        </authorList>
    </citation>
    <scope>NUCLEOTIDE SEQUENCE [LARGE SCALE GENOMIC DNA]</scope>
    <source>
        <strain evidence="1">214</strain>
    </source>
</reference>
<name>A0AAV5KZ01_9ROSI</name>
<gene>
    <name evidence="1" type="ORF">SLEP1_g39024</name>
</gene>